<dbReference type="Gene3D" id="3.30.429.10">
    <property type="entry name" value="Macrophage Migration Inhibitory Factor"/>
    <property type="match status" value="1"/>
</dbReference>
<comment type="similarity">
    <text evidence="1">Belongs to the 4-oxalocrotonate tautomerase family.</text>
</comment>
<evidence type="ECO:0000313" key="5">
    <source>
        <dbReference type="Proteomes" id="UP001409585"/>
    </source>
</evidence>
<dbReference type="PANTHER" id="PTHR35530">
    <property type="entry name" value="TAUTOMERASE-RELATED"/>
    <property type="match status" value="1"/>
</dbReference>
<feature type="domain" description="4-oxalocrotonate tautomerase-like" evidence="3">
    <location>
        <begin position="2"/>
        <end position="55"/>
    </location>
</feature>
<organism evidence="4 5">
    <name type="scientific">Halioxenophilus aromaticivorans</name>
    <dbReference type="NCBI Taxonomy" id="1306992"/>
    <lineage>
        <taxon>Bacteria</taxon>
        <taxon>Pseudomonadati</taxon>
        <taxon>Pseudomonadota</taxon>
        <taxon>Gammaproteobacteria</taxon>
        <taxon>Alteromonadales</taxon>
        <taxon>Alteromonadaceae</taxon>
        <taxon>Halioxenophilus</taxon>
    </lineage>
</organism>
<dbReference type="RefSeq" id="WP_345417739.1">
    <property type="nucleotide sequence ID" value="NZ_AP031496.1"/>
</dbReference>
<keyword evidence="2" id="KW-0413">Isomerase</keyword>
<dbReference type="SUPFAM" id="SSF55331">
    <property type="entry name" value="Tautomerase/MIF"/>
    <property type="match status" value="1"/>
</dbReference>
<evidence type="ECO:0000313" key="4">
    <source>
        <dbReference type="EMBL" id="GAA4934404.1"/>
    </source>
</evidence>
<sequence>MPIIEMHLLTGRSAETKSRVAKAITAAAAESLGVSPDTVRIMITEHAKDDFYVAGIAGRASDRPAVATEENP</sequence>
<evidence type="ECO:0000256" key="2">
    <source>
        <dbReference type="ARBA" id="ARBA00023235"/>
    </source>
</evidence>
<dbReference type="InterPro" id="IPR004370">
    <property type="entry name" value="4-OT-like_dom"/>
</dbReference>
<dbReference type="EMBL" id="BAABLX010000007">
    <property type="protein sequence ID" value="GAA4934404.1"/>
    <property type="molecule type" value="Genomic_DNA"/>
</dbReference>
<dbReference type="Proteomes" id="UP001409585">
    <property type="component" value="Unassembled WGS sequence"/>
</dbReference>
<dbReference type="GO" id="GO:0016853">
    <property type="term" value="F:isomerase activity"/>
    <property type="evidence" value="ECO:0007669"/>
    <property type="project" value="UniProtKB-KW"/>
</dbReference>
<dbReference type="InterPro" id="IPR014347">
    <property type="entry name" value="Tautomerase/MIF_sf"/>
</dbReference>
<evidence type="ECO:0000259" key="3">
    <source>
        <dbReference type="Pfam" id="PF01361"/>
    </source>
</evidence>
<protein>
    <recommendedName>
        <fullName evidence="3">4-oxalocrotonate tautomerase-like domain-containing protein</fullName>
    </recommendedName>
</protein>
<name>A0AAV3TYW6_9ALTE</name>
<dbReference type="PANTHER" id="PTHR35530:SF1">
    <property type="entry name" value="2-HYDROXYMUCONATE TAUTOMERASE"/>
    <property type="match status" value="1"/>
</dbReference>
<reference evidence="5" key="1">
    <citation type="journal article" date="2019" name="Int. J. Syst. Evol. Microbiol.">
        <title>The Global Catalogue of Microorganisms (GCM) 10K type strain sequencing project: providing services to taxonomists for standard genome sequencing and annotation.</title>
        <authorList>
            <consortium name="The Broad Institute Genomics Platform"/>
            <consortium name="The Broad Institute Genome Sequencing Center for Infectious Disease"/>
            <person name="Wu L."/>
            <person name="Ma J."/>
        </authorList>
    </citation>
    <scope>NUCLEOTIDE SEQUENCE [LARGE SCALE GENOMIC DNA]</scope>
    <source>
        <strain evidence="5">JCM 19134</strain>
    </source>
</reference>
<comment type="caution">
    <text evidence="4">The sequence shown here is derived from an EMBL/GenBank/DDBJ whole genome shotgun (WGS) entry which is preliminary data.</text>
</comment>
<gene>
    <name evidence="4" type="ORF">GCM10025791_09090</name>
</gene>
<evidence type="ECO:0000256" key="1">
    <source>
        <dbReference type="ARBA" id="ARBA00006723"/>
    </source>
</evidence>
<proteinExistence type="inferred from homology"/>
<keyword evidence="5" id="KW-1185">Reference proteome</keyword>
<dbReference type="AlphaFoldDB" id="A0AAV3TYW6"/>
<dbReference type="Pfam" id="PF01361">
    <property type="entry name" value="Tautomerase"/>
    <property type="match status" value="1"/>
</dbReference>
<accession>A0AAV3TYW6</accession>